<dbReference type="AlphaFoldDB" id="A0A6H9YPT2"/>
<protein>
    <submittedName>
        <fullName evidence="3">Uncharacterized protein</fullName>
    </submittedName>
</protein>
<reference evidence="3 4" key="1">
    <citation type="submission" date="2019-09" db="EMBL/GenBank/DDBJ databases">
        <title>Actinomadura physcomitrii sp. nov., a novel actinomycete isolated from moss [Physcomitrium sphaericum (Ludw) Fuernr].</title>
        <authorList>
            <person name="Zhuang X."/>
            <person name="Liu C."/>
        </authorList>
    </citation>
    <scope>NUCLEOTIDE SEQUENCE [LARGE SCALE GENOMIC DNA]</scope>
    <source>
        <strain evidence="3 4">HMC1</strain>
    </source>
</reference>
<comment type="caution">
    <text evidence="3">The sequence shown here is derived from an EMBL/GenBank/DDBJ whole genome shotgun (WGS) entry which is preliminary data.</text>
</comment>
<keyword evidence="2" id="KW-0472">Membrane</keyword>
<feature type="transmembrane region" description="Helical" evidence="2">
    <location>
        <begin position="253"/>
        <end position="276"/>
    </location>
</feature>
<feature type="transmembrane region" description="Helical" evidence="2">
    <location>
        <begin position="151"/>
        <end position="174"/>
    </location>
</feature>
<evidence type="ECO:0000256" key="2">
    <source>
        <dbReference type="SAM" id="Phobius"/>
    </source>
</evidence>
<keyword evidence="4" id="KW-1185">Reference proteome</keyword>
<evidence type="ECO:0000313" key="4">
    <source>
        <dbReference type="Proteomes" id="UP000468735"/>
    </source>
</evidence>
<accession>A0A6H9YPT2</accession>
<dbReference type="RefSeq" id="WP_151561096.1">
    <property type="nucleotide sequence ID" value="NZ_WBMT01000007.1"/>
</dbReference>
<dbReference type="EMBL" id="WBMT01000007">
    <property type="protein sequence ID" value="KAB2348367.1"/>
    <property type="molecule type" value="Genomic_DNA"/>
</dbReference>
<feature type="transmembrane region" description="Helical" evidence="2">
    <location>
        <begin position="186"/>
        <end position="204"/>
    </location>
</feature>
<evidence type="ECO:0000256" key="1">
    <source>
        <dbReference type="SAM" id="MobiDB-lite"/>
    </source>
</evidence>
<evidence type="ECO:0000313" key="3">
    <source>
        <dbReference type="EMBL" id="KAB2348367.1"/>
    </source>
</evidence>
<gene>
    <name evidence="3" type="ORF">F8566_16370</name>
</gene>
<organism evidence="3 4">
    <name type="scientific">Actinomadura rudentiformis</name>
    <dbReference type="NCBI Taxonomy" id="359158"/>
    <lineage>
        <taxon>Bacteria</taxon>
        <taxon>Bacillati</taxon>
        <taxon>Actinomycetota</taxon>
        <taxon>Actinomycetes</taxon>
        <taxon>Streptosporangiales</taxon>
        <taxon>Thermomonosporaceae</taxon>
        <taxon>Actinomadura</taxon>
    </lineage>
</organism>
<feature type="region of interest" description="Disordered" evidence="1">
    <location>
        <begin position="1"/>
        <end position="61"/>
    </location>
</feature>
<name>A0A6H9YPT2_9ACTN</name>
<feature type="transmembrane region" description="Helical" evidence="2">
    <location>
        <begin position="331"/>
        <end position="349"/>
    </location>
</feature>
<dbReference type="Proteomes" id="UP000468735">
    <property type="component" value="Unassembled WGS sequence"/>
</dbReference>
<keyword evidence="2" id="KW-1133">Transmembrane helix</keyword>
<sequence>MTTARRPDEEPVNLTKAPSEGPAQAFSAVPGPSSAPARSAAPPHSATTTSSAAPTGSGAPARSSVPAGPAWIVVPARIVALVIVLPIRLVYDLLVVAGRGLKAGSKGVLWALAWPFRQLYTWLLRPLGLGIAAVGRAIGIGLAWAGSGLAWLFNVTIVSPLGWLLNVVVLGFLRMFGRGSGRLGRWFYRTVLAPIGRFSAYVGRGVGAGLLATWRGLLWLLNVLIVAPLSLVGGGLKWLLVGAGHVIAYIAKGVATGIAWLFAVLIVLPLALLWQYVLRPPLAGLAWLCRLIGSGLAYVGRGIGTGLLAGWRATAGALGWAWRMAGRILRWLGRVLFVIPALAIWNYVLRPVLHGLAEGARMAGRFLRWLWNALVADPARWVRNAVLRPAKNVVRETWRITVREPARWMNASIIAPVRQTGRDVRLQLRRSFRRT</sequence>
<dbReference type="OrthoDB" id="4538058at2"/>
<feature type="transmembrane region" description="Helical" evidence="2">
    <location>
        <begin position="122"/>
        <end position="145"/>
    </location>
</feature>
<proteinExistence type="predicted"/>
<keyword evidence="2" id="KW-0812">Transmembrane</keyword>
<feature type="compositionally biased region" description="Low complexity" evidence="1">
    <location>
        <begin position="27"/>
        <end position="61"/>
    </location>
</feature>
<feature type="transmembrane region" description="Helical" evidence="2">
    <location>
        <begin position="216"/>
        <end position="241"/>
    </location>
</feature>